<protein>
    <submittedName>
        <fullName evidence="1">Uncharacterized protein</fullName>
    </submittedName>
</protein>
<dbReference type="VEuPathDB" id="TriTrypDB:TCDM_11727"/>
<sequence>MHIYNGHVIVCASWGEVRARVHARGHTHRERRKSVCAGGACLSLTLTLTRLPPQPQQPQQQQEAKEGRWCGRPRCCCHCRQPLSPYHLFERRRLSLLFLVLYH</sequence>
<name>V5AZN7_TRYCR</name>
<evidence type="ECO:0000313" key="2">
    <source>
        <dbReference type="Proteomes" id="UP000017861"/>
    </source>
</evidence>
<proteinExistence type="predicted"/>
<dbReference type="EMBL" id="AYLP01000408">
    <property type="protein sequence ID" value="ESS60734.1"/>
    <property type="molecule type" value="Genomic_DNA"/>
</dbReference>
<gene>
    <name evidence="1" type="ORF">TCDM_11727</name>
</gene>
<comment type="caution">
    <text evidence="1">The sequence shown here is derived from an EMBL/GenBank/DDBJ whole genome shotgun (WGS) entry which is preliminary data.</text>
</comment>
<accession>V5AZN7</accession>
<dbReference type="AlphaFoldDB" id="V5AZN7"/>
<organism evidence="1 2">
    <name type="scientific">Trypanosoma cruzi Dm28c</name>
    <dbReference type="NCBI Taxonomy" id="1416333"/>
    <lineage>
        <taxon>Eukaryota</taxon>
        <taxon>Discoba</taxon>
        <taxon>Euglenozoa</taxon>
        <taxon>Kinetoplastea</taxon>
        <taxon>Metakinetoplastina</taxon>
        <taxon>Trypanosomatida</taxon>
        <taxon>Trypanosomatidae</taxon>
        <taxon>Trypanosoma</taxon>
        <taxon>Schizotrypanum</taxon>
    </lineage>
</organism>
<dbReference type="Proteomes" id="UP000017861">
    <property type="component" value="Unassembled WGS sequence"/>
</dbReference>
<reference evidence="1 2" key="1">
    <citation type="journal article" date="2014" name="Genome Announc.">
        <title>Trypanosoma cruzi Clone Dm28c Draft Genome Sequence.</title>
        <authorList>
            <person name="Grisard E.C."/>
            <person name="Teixeira S.M."/>
            <person name="de Almeida L.G."/>
            <person name="Stoco P.H."/>
            <person name="Gerber A.L."/>
            <person name="Talavera-Lopez C."/>
            <person name="Lima O.C."/>
            <person name="Andersson B."/>
            <person name="de Vasconcelos A.T."/>
        </authorList>
    </citation>
    <scope>NUCLEOTIDE SEQUENCE [LARGE SCALE GENOMIC DNA]</scope>
    <source>
        <strain evidence="1 2">Dm28c</strain>
    </source>
</reference>
<evidence type="ECO:0000313" key="1">
    <source>
        <dbReference type="EMBL" id="ESS60734.1"/>
    </source>
</evidence>